<organism evidence="1 2">
    <name type="scientific">Araneus ventricosus</name>
    <name type="common">Orbweaver spider</name>
    <name type="synonym">Epeira ventricosa</name>
    <dbReference type="NCBI Taxonomy" id="182803"/>
    <lineage>
        <taxon>Eukaryota</taxon>
        <taxon>Metazoa</taxon>
        <taxon>Ecdysozoa</taxon>
        <taxon>Arthropoda</taxon>
        <taxon>Chelicerata</taxon>
        <taxon>Arachnida</taxon>
        <taxon>Araneae</taxon>
        <taxon>Araneomorphae</taxon>
        <taxon>Entelegynae</taxon>
        <taxon>Araneoidea</taxon>
        <taxon>Araneidae</taxon>
        <taxon>Araneus</taxon>
    </lineage>
</organism>
<reference evidence="1 2" key="1">
    <citation type="journal article" date="2019" name="Sci. Rep.">
        <title>Orb-weaving spider Araneus ventricosus genome elucidates the spidroin gene catalogue.</title>
        <authorList>
            <person name="Kono N."/>
            <person name="Nakamura H."/>
            <person name="Ohtoshi R."/>
            <person name="Moran D.A.P."/>
            <person name="Shinohara A."/>
            <person name="Yoshida Y."/>
            <person name="Fujiwara M."/>
            <person name="Mori M."/>
            <person name="Tomita M."/>
            <person name="Arakawa K."/>
        </authorList>
    </citation>
    <scope>NUCLEOTIDE SEQUENCE [LARGE SCALE GENOMIC DNA]</scope>
</reference>
<dbReference type="Proteomes" id="UP000499080">
    <property type="component" value="Unassembled WGS sequence"/>
</dbReference>
<dbReference type="AlphaFoldDB" id="A0A4Y2CZ38"/>
<gene>
    <name evidence="1" type="ORF">AVEN_101798_1</name>
</gene>
<protein>
    <submittedName>
        <fullName evidence="1">Uncharacterized protein</fullName>
    </submittedName>
</protein>
<keyword evidence="2" id="KW-1185">Reference proteome</keyword>
<proteinExistence type="predicted"/>
<evidence type="ECO:0000313" key="1">
    <source>
        <dbReference type="EMBL" id="GBM09751.1"/>
    </source>
</evidence>
<accession>A0A4Y2CZ38</accession>
<dbReference type="EMBL" id="BGPR01000275">
    <property type="protein sequence ID" value="GBM09751.1"/>
    <property type="molecule type" value="Genomic_DNA"/>
</dbReference>
<name>A0A4Y2CZ38_ARAVE</name>
<evidence type="ECO:0000313" key="2">
    <source>
        <dbReference type="Proteomes" id="UP000499080"/>
    </source>
</evidence>
<sequence>MVDIRPVPGPVSFHFMSTYTDYKELITLDTGARNGVIYIVTKLTQWVYGENSPTSRIMENDALFHEYSRKYEAQVERKTVLVQISSTSRQKVTNNNRNSTNNRAQRLAAEQLALRTRFQRDYSRHSSAPVFIVFPKERNITWNIPEESIFSLLIES</sequence>
<comment type="caution">
    <text evidence="1">The sequence shown here is derived from an EMBL/GenBank/DDBJ whole genome shotgun (WGS) entry which is preliminary data.</text>
</comment>